<accession>A0AAI8VMI1</accession>
<proteinExistence type="predicted"/>
<evidence type="ECO:0000313" key="2">
    <source>
        <dbReference type="EMBL" id="CAJ2510571.1"/>
    </source>
</evidence>
<feature type="compositionally biased region" description="Acidic residues" evidence="1">
    <location>
        <begin position="45"/>
        <end position="56"/>
    </location>
</feature>
<dbReference type="AlphaFoldDB" id="A0AAI8VMI1"/>
<keyword evidence="3" id="KW-1185">Reference proteome</keyword>
<name>A0AAI8VMI1_9PEZI</name>
<protein>
    <submittedName>
        <fullName evidence="2">Uu.00g095400.m01.CDS01</fullName>
    </submittedName>
</protein>
<organism evidence="2 3">
    <name type="scientific">Anthostomella pinea</name>
    <dbReference type="NCBI Taxonomy" id="933095"/>
    <lineage>
        <taxon>Eukaryota</taxon>
        <taxon>Fungi</taxon>
        <taxon>Dikarya</taxon>
        <taxon>Ascomycota</taxon>
        <taxon>Pezizomycotina</taxon>
        <taxon>Sordariomycetes</taxon>
        <taxon>Xylariomycetidae</taxon>
        <taxon>Xylariales</taxon>
        <taxon>Xylariaceae</taxon>
        <taxon>Anthostomella</taxon>
    </lineage>
</organism>
<comment type="caution">
    <text evidence="2">The sequence shown here is derived from an EMBL/GenBank/DDBJ whole genome shotgun (WGS) entry which is preliminary data.</text>
</comment>
<gene>
    <name evidence="2" type="ORF">KHLLAP_LOCUS11039</name>
</gene>
<sequence>MNAISHWNLEGNNRARFRACATLVHLWNNGQVQQSSARSGTDNNDTLEDEPSDDADSASPDVITFFDEKALKDTLLDRVAEVASNAKGGRDVAASVMQTGNGAIKMIIARNDGFHSSDEMFFRDLELMVRHIATHGAQSQIARLYLNTHQYQRERLHIWLTELKQHLARLCANAAPSSQVSASFDTKSTELIIALMVLRKLVSSEDVFRHFTTIQIVTQIARTVWKSHPLEAFNAIGIPKPSRLRESLGYLGRVDASCTTILRAASRLQGFEELRIVLLHCNPKSLRHLKDLDCRDMSSKPWTLQDTYCSLFPRGRDIKSIIGMKWKLGDATARFNSIQKEGPQIHAEIQLLMYLAQQKSSQSSRQEPNWLTYGYIGCSKKFCYLCNEFIKRYDPVFRTRGSHGALYSQWTVPYLETSGDLGGASVRIAWALYQVEQELVSLARKDKRGKTHIAAVKQSSVGGSSCATALPGGKGDTSKWRQLLISSHLDEERMRNIRTLFGADSVAKNTEVELEQQLLSSSSDDDVLFESPTASQAIPRHSFEDFLDMSAVRDEIPDDPDVLEKFGFEQCRDYNERSFFLGLYQGLLNILEVDVLVINSWMEDGTLRENIIKKFEELPQGNRGAYYPWFLGQAHLLNPNSEAGDTVSFTEMHSRHLDMARERYLSLEDQGVPTKELSPWTKRESLMFFSILLMAAYPHPNLAPMWFNLGFCVCRDEHHQCLLGTLYHALIYGNKLMEDYNDALGHRRSERRPQETCSFGEFWTCFGEGKLVALMKRYQLRGALEDFPYLEAFLSIPPDRPRPLVWHLRHLLELGPDANHAPIIQCHEADMLRVARRKFGLDASSGRLNAKDTMILKDFYIDLLEIGKAGAVNPLDLERARVEGRLLEFLLQAHRTTEWSSYDASEVEEVLGKAFS</sequence>
<dbReference type="Proteomes" id="UP001295740">
    <property type="component" value="Unassembled WGS sequence"/>
</dbReference>
<dbReference type="EMBL" id="CAUWAG010000017">
    <property type="protein sequence ID" value="CAJ2510571.1"/>
    <property type="molecule type" value="Genomic_DNA"/>
</dbReference>
<reference evidence="2" key="1">
    <citation type="submission" date="2023-10" db="EMBL/GenBank/DDBJ databases">
        <authorList>
            <person name="Hackl T."/>
        </authorList>
    </citation>
    <scope>NUCLEOTIDE SEQUENCE</scope>
</reference>
<dbReference type="InterPro" id="IPR027796">
    <property type="entry name" value="OTT_1508_deam-like"/>
</dbReference>
<dbReference type="Pfam" id="PF14441">
    <property type="entry name" value="OTT_1508_deam"/>
    <property type="match status" value="1"/>
</dbReference>
<feature type="compositionally biased region" description="Polar residues" evidence="1">
    <location>
        <begin position="32"/>
        <end position="44"/>
    </location>
</feature>
<feature type="region of interest" description="Disordered" evidence="1">
    <location>
        <begin position="32"/>
        <end position="59"/>
    </location>
</feature>
<evidence type="ECO:0000256" key="1">
    <source>
        <dbReference type="SAM" id="MobiDB-lite"/>
    </source>
</evidence>
<evidence type="ECO:0000313" key="3">
    <source>
        <dbReference type="Proteomes" id="UP001295740"/>
    </source>
</evidence>